<proteinExistence type="predicted"/>
<evidence type="ECO:0000313" key="2">
    <source>
        <dbReference type="Proteomes" id="UP000308600"/>
    </source>
</evidence>
<protein>
    <submittedName>
        <fullName evidence="1">Uncharacterized protein</fullName>
    </submittedName>
</protein>
<organism evidence="1 2">
    <name type="scientific">Pluteus cervinus</name>
    <dbReference type="NCBI Taxonomy" id="181527"/>
    <lineage>
        <taxon>Eukaryota</taxon>
        <taxon>Fungi</taxon>
        <taxon>Dikarya</taxon>
        <taxon>Basidiomycota</taxon>
        <taxon>Agaricomycotina</taxon>
        <taxon>Agaricomycetes</taxon>
        <taxon>Agaricomycetidae</taxon>
        <taxon>Agaricales</taxon>
        <taxon>Pluteineae</taxon>
        <taxon>Pluteaceae</taxon>
        <taxon>Pluteus</taxon>
    </lineage>
</organism>
<reference evidence="1 2" key="1">
    <citation type="journal article" date="2019" name="Nat. Ecol. Evol.">
        <title>Megaphylogeny resolves global patterns of mushroom evolution.</title>
        <authorList>
            <person name="Varga T."/>
            <person name="Krizsan K."/>
            <person name="Foldi C."/>
            <person name="Dima B."/>
            <person name="Sanchez-Garcia M."/>
            <person name="Sanchez-Ramirez S."/>
            <person name="Szollosi G.J."/>
            <person name="Szarkandi J.G."/>
            <person name="Papp V."/>
            <person name="Albert L."/>
            <person name="Andreopoulos W."/>
            <person name="Angelini C."/>
            <person name="Antonin V."/>
            <person name="Barry K.W."/>
            <person name="Bougher N.L."/>
            <person name="Buchanan P."/>
            <person name="Buyck B."/>
            <person name="Bense V."/>
            <person name="Catcheside P."/>
            <person name="Chovatia M."/>
            <person name="Cooper J."/>
            <person name="Damon W."/>
            <person name="Desjardin D."/>
            <person name="Finy P."/>
            <person name="Geml J."/>
            <person name="Haridas S."/>
            <person name="Hughes K."/>
            <person name="Justo A."/>
            <person name="Karasinski D."/>
            <person name="Kautmanova I."/>
            <person name="Kiss B."/>
            <person name="Kocsube S."/>
            <person name="Kotiranta H."/>
            <person name="LaButti K.M."/>
            <person name="Lechner B.E."/>
            <person name="Liimatainen K."/>
            <person name="Lipzen A."/>
            <person name="Lukacs Z."/>
            <person name="Mihaltcheva S."/>
            <person name="Morgado L.N."/>
            <person name="Niskanen T."/>
            <person name="Noordeloos M.E."/>
            <person name="Ohm R.A."/>
            <person name="Ortiz-Santana B."/>
            <person name="Ovrebo C."/>
            <person name="Racz N."/>
            <person name="Riley R."/>
            <person name="Savchenko A."/>
            <person name="Shiryaev A."/>
            <person name="Soop K."/>
            <person name="Spirin V."/>
            <person name="Szebenyi C."/>
            <person name="Tomsovsky M."/>
            <person name="Tulloss R.E."/>
            <person name="Uehling J."/>
            <person name="Grigoriev I.V."/>
            <person name="Vagvolgyi C."/>
            <person name="Papp T."/>
            <person name="Martin F.M."/>
            <person name="Miettinen O."/>
            <person name="Hibbett D.S."/>
            <person name="Nagy L.G."/>
        </authorList>
    </citation>
    <scope>NUCLEOTIDE SEQUENCE [LARGE SCALE GENOMIC DNA]</scope>
    <source>
        <strain evidence="1 2">NL-1719</strain>
    </source>
</reference>
<dbReference type="Proteomes" id="UP000308600">
    <property type="component" value="Unassembled WGS sequence"/>
</dbReference>
<gene>
    <name evidence="1" type="ORF">BDN72DRAFT_454485</name>
</gene>
<evidence type="ECO:0000313" key="1">
    <source>
        <dbReference type="EMBL" id="TFK75735.1"/>
    </source>
</evidence>
<accession>A0ACD3BD02</accession>
<dbReference type="EMBL" id="ML208262">
    <property type="protein sequence ID" value="TFK75735.1"/>
    <property type="molecule type" value="Genomic_DNA"/>
</dbReference>
<keyword evidence="2" id="KW-1185">Reference proteome</keyword>
<name>A0ACD3BD02_9AGAR</name>
<sequence>MVFISFPSLSTDSRTFVALYSRFMLGIQLFFMSILCCKVSIRAIQHIYRKWTAQVQTTDERSLYPPSLAGPWHIVPVKEPILLTPGNTHSAVRFLWPLAPYSPYSRARFPPTHVVRTRPTWNDYSPILVEVPQEPFLRSSSKLAYSAYDCDYGYFTSNRRQDSRSSMSSGVSSPDYSHLPWSSSFPLLTASYPSRPPLNHFFTIHNYLQRQQKSHESQVRNPRRIPRATSAPNLRIISYKDSTKPKAETSPPQPEQPPPSLVDTVSLKSSDHESNGVNRSTSSNPFSAHPPGLPSGQAESGDFSTSPSTPISVSMDLLAKNCESNHGFVPRSMSLSALRRSLHIPKKIGKQLHI</sequence>